<organism evidence="1">
    <name type="scientific">marine sediment metagenome</name>
    <dbReference type="NCBI Taxonomy" id="412755"/>
    <lineage>
        <taxon>unclassified sequences</taxon>
        <taxon>metagenomes</taxon>
        <taxon>ecological metagenomes</taxon>
    </lineage>
</organism>
<proteinExistence type="predicted"/>
<comment type="caution">
    <text evidence="1">The sequence shown here is derived from an EMBL/GenBank/DDBJ whole genome shotgun (WGS) entry which is preliminary data.</text>
</comment>
<dbReference type="AlphaFoldDB" id="A0A0F9H8H2"/>
<protein>
    <submittedName>
        <fullName evidence="1">Uncharacterized protein</fullName>
    </submittedName>
</protein>
<accession>A0A0F9H8H2</accession>
<evidence type="ECO:0000313" key="1">
    <source>
        <dbReference type="EMBL" id="KKL99276.1"/>
    </source>
</evidence>
<reference evidence="1" key="1">
    <citation type="journal article" date="2015" name="Nature">
        <title>Complex archaea that bridge the gap between prokaryotes and eukaryotes.</title>
        <authorList>
            <person name="Spang A."/>
            <person name="Saw J.H."/>
            <person name="Jorgensen S.L."/>
            <person name="Zaremba-Niedzwiedzka K."/>
            <person name="Martijn J."/>
            <person name="Lind A.E."/>
            <person name="van Eijk R."/>
            <person name="Schleper C."/>
            <person name="Guy L."/>
            <person name="Ettema T.J."/>
        </authorList>
    </citation>
    <scope>NUCLEOTIDE SEQUENCE</scope>
</reference>
<dbReference type="EMBL" id="LAZR01017715">
    <property type="protein sequence ID" value="KKL99276.1"/>
    <property type="molecule type" value="Genomic_DNA"/>
</dbReference>
<gene>
    <name evidence="1" type="ORF">LCGC14_1816070</name>
</gene>
<name>A0A0F9H8H2_9ZZZZ</name>
<sequence length="104" mass="12180">MFNDWKRAALKINDPKFWPVFSEGDPVLESSEDAIAYGNLIWPDDYLRKKLSIIEKKEVRKSNQLKKLGDITLDQRTRIAVYVQFLHEAAAEFKRIWKTVGVLK</sequence>